<dbReference type="InterPro" id="IPR029479">
    <property type="entry name" value="Nitroreductase"/>
</dbReference>
<dbReference type="GO" id="GO:0016491">
    <property type="term" value="F:oxidoreductase activity"/>
    <property type="evidence" value="ECO:0007669"/>
    <property type="project" value="InterPro"/>
</dbReference>
<gene>
    <name evidence="2" type="ordered locus">ROP_32920</name>
</gene>
<dbReference type="AlphaFoldDB" id="C1B786"/>
<dbReference type="PATRIC" id="fig|632772.20.peg.3453"/>
<dbReference type="EMBL" id="AP011115">
    <property type="protein sequence ID" value="BAH51539.1"/>
    <property type="molecule type" value="Genomic_DNA"/>
</dbReference>
<evidence type="ECO:0000313" key="3">
    <source>
        <dbReference type="Proteomes" id="UP000002212"/>
    </source>
</evidence>
<dbReference type="OrthoDB" id="9798230at2"/>
<dbReference type="Proteomes" id="UP000002212">
    <property type="component" value="Chromosome"/>
</dbReference>
<dbReference type="Pfam" id="PF00881">
    <property type="entry name" value="Nitroreductase"/>
    <property type="match status" value="1"/>
</dbReference>
<name>C1B786_RHOOB</name>
<evidence type="ECO:0000259" key="1">
    <source>
        <dbReference type="Pfam" id="PF00881"/>
    </source>
</evidence>
<dbReference type="SUPFAM" id="SSF55469">
    <property type="entry name" value="FMN-dependent nitroreductase-like"/>
    <property type="match status" value="1"/>
</dbReference>
<dbReference type="InterPro" id="IPR000415">
    <property type="entry name" value="Nitroreductase-like"/>
</dbReference>
<dbReference type="HOGENOM" id="CLU_070764_9_2_11"/>
<reference evidence="2 3" key="1">
    <citation type="submission" date="2009-03" db="EMBL/GenBank/DDBJ databases">
        <title>Comparison of the complete genome sequences of Rhodococcus erythropolis PR4 and Rhodococcus opacus B4.</title>
        <authorList>
            <person name="Takarada H."/>
            <person name="Sekine M."/>
            <person name="Hosoyama A."/>
            <person name="Yamada R."/>
            <person name="Fujisawa T."/>
            <person name="Omata S."/>
            <person name="Shimizu A."/>
            <person name="Tsukatani N."/>
            <person name="Tanikawa S."/>
            <person name="Fujita N."/>
            <person name="Harayama S."/>
        </authorList>
    </citation>
    <scope>NUCLEOTIDE SEQUENCE [LARGE SCALE GENOMIC DNA]</scope>
    <source>
        <strain evidence="2 3">B4</strain>
    </source>
</reference>
<organism evidence="2 3">
    <name type="scientific">Rhodococcus opacus (strain B4)</name>
    <dbReference type="NCBI Taxonomy" id="632772"/>
    <lineage>
        <taxon>Bacteria</taxon>
        <taxon>Bacillati</taxon>
        <taxon>Actinomycetota</taxon>
        <taxon>Actinomycetes</taxon>
        <taxon>Mycobacteriales</taxon>
        <taxon>Nocardiaceae</taxon>
        <taxon>Rhodococcus</taxon>
    </lineage>
</organism>
<sequence length="173" mass="19142">MCTKRCGHGVPCATSRLAAGDAGDVPQYPIYPEGLKSPYRERRFAAGEQLYAALGITREDRGARRNRFSRNWEFFGAPVGLFCYVDRDMGSAQWADLGMYLQTIMLLLRAEGLASCAQEAWSVYHETVDETVQPSDGLMLFCGMAIGYERTGVVGADVLIDRAPLSETVRFLV</sequence>
<dbReference type="STRING" id="632772.ROP_32920"/>
<feature type="domain" description="Nitroreductase" evidence="1">
    <location>
        <begin position="67"/>
        <end position="148"/>
    </location>
</feature>
<protein>
    <recommendedName>
        <fullName evidence="1">Nitroreductase domain-containing protein</fullName>
    </recommendedName>
</protein>
<dbReference type="RefSeq" id="WP_012690490.1">
    <property type="nucleotide sequence ID" value="NC_012522.1"/>
</dbReference>
<dbReference type="Gene3D" id="3.40.109.10">
    <property type="entry name" value="NADH Oxidase"/>
    <property type="match status" value="1"/>
</dbReference>
<evidence type="ECO:0000313" key="2">
    <source>
        <dbReference type="EMBL" id="BAH51539.1"/>
    </source>
</evidence>
<accession>C1B786</accession>
<dbReference type="KEGG" id="rop:ROP_32920"/>
<proteinExistence type="predicted"/>